<organism evidence="1 2">
    <name type="scientific">Puccinia striiformis f. sp. tritici</name>
    <dbReference type="NCBI Taxonomy" id="168172"/>
    <lineage>
        <taxon>Eukaryota</taxon>
        <taxon>Fungi</taxon>
        <taxon>Dikarya</taxon>
        <taxon>Basidiomycota</taxon>
        <taxon>Pucciniomycotina</taxon>
        <taxon>Pucciniomycetes</taxon>
        <taxon>Pucciniales</taxon>
        <taxon>Pucciniaceae</taxon>
        <taxon>Puccinia</taxon>
    </lineage>
</organism>
<dbReference type="EMBL" id="CM045870">
    <property type="protein sequence ID" value="KAI7954023.1"/>
    <property type="molecule type" value="Genomic_DNA"/>
</dbReference>
<reference evidence="1 2" key="3">
    <citation type="journal article" date="2022" name="Microbiol. Spectr.">
        <title>Folding features and dynamics of 3D genome architecture in plant fungal pathogens.</title>
        <authorList>
            <person name="Xia C."/>
        </authorList>
    </citation>
    <scope>NUCLEOTIDE SEQUENCE [LARGE SCALE GENOMIC DNA]</scope>
    <source>
        <strain evidence="1 2">93-210</strain>
    </source>
</reference>
<name>A0ACC0EHU8_9BASI</name>
<proteinExistence type="predicted"/>
<reference evidence="2" key="2">
    <citation type="journal article" date="2018" name="Mol. Plant Microbe Interact.">
        <title>Genome sequence resources for the wheat stripe rust pathogen (Puccinia striiformis f. sp. tritici) and the barley stripe rust pathogen (Puccinia striiformis f. sp. hordei).</title>
        <authorList>
            <person name="Xia C."/>
            <person name="Wang M."/>
            <person name="Yin C."/>
            <person name="Cornejo O.E."/>
            <person name="Hulbert S.H."/>
            <person name="Chen X."/>
        </authorList>
    </citation>
    <scope>NUCLEOTIDE SEQUENCE [LARGE SCALE GENOMIC DNA]</scope>
    <source>
        <strain evidence="2">93-210</strain>
    </source>
</reference>
<reference evidence="2" key="1">
    <citation type="journal article" date="2018" name="BMC Genomics">
        <title>Genomic insights into host adaptation between the wheat stripe rust pathogen (Puccinia striiformis f. sp. tritici) and the barley stripe rust pathogen (Puccinia striiformis f. sp. hordei).</title>
        <authorList>
            <person name="Xia C."/>
            <person name="Wang M."/>
            <person name="Yin C."/>
            <person name="Cornejo O.E."/>
            <person name="Hulbert S.H."/>
            <person name="Chen X."/>
        </authorList>
    </citation>
    <scope>NUCLEOTIDE SEQUENCE [LARGE SCALE GENOMIC DNA]</scope>
    <source>
        <strain evidence="2">93-210</strain>
    </source>
</reference>
<evidence type="ECO:0000313" key="1">
    <source>
        <dbReference type="EMBL" id="KAI7954023.1"/>
    </source>
</evidence>
<keyword evidence="2" id="KW-1185">Reference proteome</keyword>
<dbReference type="Proteomes" id="UP001060170">
    <property type="component" value="Chromosome 6"/>
</dbReference>
<sequence>MLLRTVVGSPDLSHPLSVTHSKANGGLDRASDSWVSKTFNPPSGDLPTHVALDAPRRARSSSRQESSAGPSRKRSRRAIAGRGEPPTRTTSRAKPIEAEPIDPATNSPSKPTIRDSAPKRCPFEVSLPDFQQKRDLSSFEQHFGAPFRILLCYHVLFAIPFLIPYPSPTFFQSSPSSNMIPHTLVQKQFRFLNLYIYRALYLSSSTRPP</sequence>
<accession>A0ACC0EHU8</accession>
<evidence type="ECO:0000313" key="2">
    <source>
        <dbReference type="Proteomes" id="UP001060170"/>
    </source>
</evidence>
<gene>
    <name evidence="1" type="ORF">MJO28_006570</name>
</gene>
<protein>
    <submittedName>
        <fullName evidence="1">Uncharacterized protein</fullName>
    </submittedName>
</protein>
<comment type="caution">
    <text evidence="1">The sequence shown here is derived from an EMBL/GenBank/DDBJ whole genome shotgun (WGS) entry which is preliminary data.</text>
</comment>